<dbReference type="EMBL" id="FJOG01000029">
    <property type="protein sequence ID" value="CZR65073.1"/>
    <property type="molecule type" value="Genomic_DNA"/>
</dbReference>
<dbReference type="AlphaFoldDB" id="A0A1L7XJ80"/>
<feature type="signal peptide" evidence="1">
    <location>
        <begin position="1"/>
        <end position="21"/>
    </location>
</feature>
<proteinExistence type="predicted"/>
<protein>
    <submittedName>
        <fullName evidence="2">Related to BNR/Asp-box repeat domain protein</fullName>
    </submittedName>
</protein>
<reference evidence="2 3" key="1">
    <citation type="submission" date="2016-03" db="EMBL/GenBank/DDBJ databases">
        <authorList>
            <person name="Ploux O."/>
        </authorList>
    </citation>
    <scope>NUCLEOTIDE SEQUENCE [LARGE SCALE GENOMIC DNA]</scope>
    <source>
        <strain evidence="2 3">UAMH 11012</strain>
    </source>
</reference>
<evidence type="ECO:0000313" key="2">
    <source>
        <dbReference type="EMBL" id="CZR65073.1"/>
    </source>
</evidence>
<keyword evidence="1" id="KW-0732">Signal</keyword>
<keyword evidence="3" id="KW-1185">Reference proteome</keyword>
<sequence length="388" mass="42100">MFYSISRIAAATFSLAAIIVCSPLEFGPSDLFQRANPTFTRGLNKHIFDPPASWASWRVVYHRAVQLNDGTLLSSWENYAPEPPLEAAPIWRSTDGGKTYANFSQVKDQVNGWGMRYQPFLYVLPQAFAGLKAGDLLFAGNSVPSDLSKTKIDVYSSTDGGLTWSFLSSVATGGRASASNGQTPIWEPFLQLYNGQIICFYSDQRDPKHGQKLTHQTTTDLKTWTANVDDVADPDYNARPGMTTVVQIGSGNWIMTYENCGPGNCQVHVKVASNPLIFGTISGYPLQASDGTIPYGSPFVTWVYNGGVNGTLLVNGNSDSYLYTNTQLGVPGTPWERINAGTDQAYSRCLHPLGDYDSLIIAGAGNFQTGTYANNVTYSIVSLSGLGI</sequence>
<dbReference type="PANTHER" id="PTHR38792">
    <property type="entry name" value="BNR/ASP-BOX REPEAT DOMAIN PROTEIN (AFU_ORTHOLOGUE AFUA_7G06430)-RELATED"/>
    <property type="match status" value="1"/>
</dbReference>
<dbReference type="Proteomes" id="UP000184330">
    <property type="component" value="Unassembled WGS sequence"/>
</dbReference>
<organism evidence="2 3">
    <name type="scientific">Phialocephala subalpina</name>
    <dbReference type="NCBI Taxonomy" id="576137"/>
    <lineage>
        <taxon>Eukaryota</taxon>
        <taxon>Fungi</taxon>
        <taxon>Dikarya</taxon>
        <taxon>Ascomycota</taxon>
        <taxon>Pezizomycotina</taxon>
        <taxon>Leotiomycetes</taxon>
        <taxon>Helotiales</taxon>
        <taxon>Mollisiaceae</taxon>
        <taxon>Phialocephala</taxon>
        <taxon>Phialocephala fortinii species complex</taxon>
    </lineage>
</organism>
<dbReference type="InterPro" id="IPR036278">
    <property type="entry name" value="Sialidase_sf"/>
</dbReference>
<name>A0A1L7XJ80_9HELO</name>
<dbReference type="Gene3D" id="2.120.10.10">
    <property type="match status" value="1"/>
</dbReference>
<feature type="chain" id="PRO_5012996111" evidence="1">
    <location>
        <begin position="22"/>
        <end position="388"/>
    </location>
</feature>
<evidence type="ECO:0000256" key="1">
    <source>
        <dbReference type="SAM" id="SignalP"/>
    </source>
</evidence>
<dbReference type="CDD" id="cd15482">
    <property type="entry name" value="Sialidase_non-viral"/>
    <property type="match status" value="1"/>
</dbReference>
<dbReference type="PANTHER" id="PTHR38792:SF3">
    <property type="entry name" value="BNR_ASP-BOX REPEAT DOMAIN PROTEIN (AFU_ORTHOLOGUE AFUA_7G06430)-RELATED"/>
    <property type="match status" value="1"/>
</dbReference>
<accession>A0A1L7XJ80</accession>
<gene>
    <name evidence="2" type="ORF">PAC_14973</name>
</gene>
<evidence type="ECO:0000313" key="3">
    <source>
        <dbReference type="Proteomes" id="UP000184330"/>
    </source>
</evidence>
<dbReference type="STRING" id="576137.A0A1L7XJ80"/>
<dbReference type="SUPFAM" id="SSF50939">
    <property type="entry name" value="Sialidases"/>
    <property type="match status" value="1"/>
</dbReference>
<dbReference type="OrthoDB" id="2130735at2759"/>